<dbReference type="InterPro" id="IPR008983">
    <property type="entry name" value="Tumour_necrosis_fac-like_dom"/>
</dbReference>
<organism evidence="7 8">
    <name type="scientific">Oncorhynchus tshawytscha</name>
    <name type="common">Chinook salmon</name>
    <name type="synonym">Salmo tshawytscha</name>
    <dbReference type="NCBI Taxonomy" id="74940"/>
    <lineage>
        <taxon>Eukaryota</taxon>
        <taxon>Metazoa</taxon>
        <taxon>Chordata</taxon>
        <taxon>Craniata</taxon>
        <taxon>Vertebrata</taxon>
        <taxon>Euteleostomi</taxon>
        <taxon>Actinopterygii</taxon>
        <taxon>Neopterygii</taxon>
        <taxon>Teleostei</taxon>
        <taxon>Protacanthopterygii</taxon>
        <taxon>Salmoniformes</taxon>
        <taxon>Salmonidae</taxon>
        <taxon>Salmoninae</taxon>
        <taxon>Oncorhynchus</taxon>
    </lineage>
</organism>
<dbReference type="Gene3D" id="2.60.120.40">
    <property type="match status" value="1"/>
</dbReference>
<evidence type="ECO:0000259" key="6">
    <source>
        <dbReference type="PROSITE" id="PS50871"/>
    </source>
</evidence>
<dbReference type="PRINTS" id="PR00007">
    <property type="entry name" value="COMPLEMNTC1Q"/>
</dbReference>
<evidence type="ECO:0000256" key="2">
    <source>
        <dbReference type="ARBA" id="ARBA00022525"/>
    </source>
</evidence>
<evidence type="ECO:0000313" key="7">
    <source>
        <dbReference type="Ensembl" id="ENSOTSP00005094684.1"/>
    </source>
</evidence>
<dbReference type="GeneTree" id="ENSGT00950000183116"/>
<reference evidence="7" key="2">
    <citation type="submission" date="2025-09" db="UniProtKB">
        <authorList>
            <consortium name="Ensembl"/>
        </authorList>
    </citation>
    <scope>IDENTIFICATION</scope>
</reference>
<feature type="signal peptide" evidence="5">
    <location>
        <begin position="1"/>
        <end position="27"/>
    </location>
</feature>
<dbReference type="Proteomes" id="UP000694402">
    <property type="component" value="Unassembled WGS sequence"/>
</dbReference>
<feature type="coiled-coil region" evidence="4">
    <location>
        <begin position="67"/>
        <end position="94"/>
    </location>
</feature>
<feature type="domain" description="C1q" evidence="6">
    <location>
        <begin position="97"/>
        <end position="250"/>
    </location>
</feature>
<dbReference type="AlphaFoldDB" id="A0A8C8HYI3"/>
<keyword evidence="8" id="KW-1185">Reference proteome</keyword>
<protein>
    <recommendedName>
        <fullName evidence="6">C1q domain-containing protein</fullName>
    </recommendedName>
</protein>
<dbReference type="GO" id="GO:0005576">
    <property type="term" value="C:extracellular region"/>
    <property type="evidence" value="ECO:0007669"/>
    <property type="project" value="UniProtKB-SubCell"/>
</dbReference>
<dbReference type="SUPFAM" id="SSF49842">
    <property type="entry name" value="TNF-like"/>
    <property type="match status" value="1"/>
</dbReference>
<dbReference type="SMART" id="SM00110">
    <property type="entry name" value="C1Q"/>
    <property type="match status" value="1"/>
</dbReference>
<accession>A0A8C8HYI3</accession>
<evidence type="ECO:0000256" key="3">
    <source>
        <dbReference type="ARBA" id="ARBA00022729"/>
    </source>
</evidence>
<proteinExistence type="predicted"/>
<dbReference type="PANTHER" id="PTHR22923">
    <property type="entry name" value="CEREBELLIN-RELATED"/>
    <property type="match status" value="1"/>
</dbReference>
<reference evidence="7" key="1">
    <citation type="submission" date="2025-08" db="UniProtKB">
        <authorList>
            <consortium name="Ensembl"/>
        </authorList>
    </citation>
    <scope>IDENTIFICATION</scope>
</reference>
<evidence type="ECO:0000256" key="5">
    <source>
        <dbReference type="SAM" id="SignalP"/>
    </source>
</evidence>
<feature type="chain" id="PRO_5043261887" description="C1q domain-containing protein" evidence="5">
    <location>
        <begin position="28"/>
        <end position="250"/>
    </location>
</feature>
<evidence type="ECO:0000313" key="8">
    <source>
        <dbReference type="Proteomes" id="UP000694402"/>
    </source>
</evidence>
<comment type="subcellular location">
    <subcellularLocation>
        <location evidence="1">Secreted</location>
    </subcellularLocation>
</comment>
<dbReference type="PROSITE" id="PS50871">
    <property type="entry name" value="C1Q"/>
    <property type="match status" value="1"/>
</dbReference>
<keyword evidence="3 5" id="KW-0732">Signal</keyword>
<dbReference type="PANTHER" id="PTHR22923:SF102">
    <property type="entry name" value="CEREBELLIN 13-RELATED"/>
    <property type="match status" value="1"/>
</dbReference>
<keyword evidence="4" id="KW-0175">Coiled coil</keyword>
<keyword evidence="2" id="KW-0964">Secreted</keyword>
<evidence type="ECO:0000256" key="4">
    <source>
        <dbReference type="SAM" id="Coils"/>
    </source>
</evidence>
<sequence>MQKDKVLRMKVVLLMLSLCLILSGAQGEGASLSNSQVETCSFISELAVLKEKLNTMDQKLGVVETRLQVSESQVEELKSVNKAQEEELKTLKKDIAAGQPKVAFSAALRTSGSGYIGPFNTHTPLQYKRVFSNFGSGYNAATGVFTAMVKGVYYFRYTMFYNGNANAVVVLMKNEEFLVSTWDATSGSSEDSASNAAIVQLEERMVSTACQTDPWVPECSCAALEKRSTGTITKKPGAQIHSAHNHQYTT</sequence>
<dbReference type="InterPro" id="IPR001073">
    <property type="entry name" value="C1q_dom"/>
</dbReference>
<dbReference type="Ensembl" id="ENSOTST00005102610.2">
    <property type="protein sequence ID" value="ENSOTSP00005094684.1"/>
    <property type="gene ID" value="ENSOTSG00005044117.2"/>
</dbReference>
<evidence type="ECO:0000256" key="1">
    <source>
        <dbReference type="ARBA" id="ARBA00004613"/>
    </source>
</evidence>
<name>A0A8C8HYI3_ONCTS</name>
<dbReference type="Pfam" id="PF00386">
    <property type="entry name" value="C1q"/>
    <property type="match status" value="1"/>
</dbReference>
<dbReference type="InterPro" id="IPR050822">
    <property type="entry name" value="Cerebellin_Synaptic_Org"/>
</dbReference>
<gene>
    <name evidence="7" type="primary">TPD52L1</name>
</gene>